<dbReference type="Pfam" id="PF00345">
    <property type="entry name" value="PapD_N"/>
    <property type="match status" value="1"/>
</dbReference>
<evidence type="ECO:0000256" key="8">
    <source>
        <dbReference type="RuleBase" id="RU003918"/>
    </source>
</evidence>
<proteinExistence type="inferred from homology"/>
<organism evidence="9 10">
    <name type="scientific">Burkholderia ubonensis</name>
    <dbReference type="NCBI Taxonomy" id="101571"/>
    <lineage>
        <taxon>Bacteria</taxon>
        <taxon>Pseudomonadati</taxon>
        <taxon>Pseudomonadota</taxon>
        <taxon>Betaproteobacteria</taxon>
        <taxon>Burkholderiales</taxon>
        <taxon>Burkholderiaceae</taxon>
        <taxon>Burkholderia</taxon>
        <taxon>Burkholderia cepacia complex</taxon>
    </lineage>
</organism>
<protein>
    <submittedName>
        <fullName evidence="9">Uncharacterized protein</fullName>
    </submittedName>
</protein>
<evidence type="ECO:0000256" key="1">
    <source>
        <dbReference type="ARBA" id="ARBA00004418"/>
    </source>
</evidence>
<evidence type="ECO:0000256" key="4">
    <source>
        <dbReference type="ARBA" id="ARBA00022729"/>
    </source>
</evidence>
<keyword evidence="6 8" id="KW-0143">Chaperone</keyword>
<dbReference type="PROSITE" id="PS00635">
    <property type="entry name" value="PILI_CHAPERONE"/>
    <property type="match status" value="1"/>
</dbReference>
<dbReference type="InterPro" id="IPR008962">
    <property type="entry name" value="PapD-like_sf"/>
</dbReference>
<dbReference type="InterPro" id="IPR050643">
    <property type="entry name" value="Periplasmic_pilus_chap"/>
</dbReference>
<dbReference type="PRINTS" id="PR00969">
    <property type="entry name" value="CHAPERONPILI"/>
</dbReference>
<evidence type="ECO:0000256" key="2">
    <source>
        <dbReference type="ARBA" id="ARBA00007399"/>
    </source>
</evidence>
<dbReference type="GO" id="GO:0030288">
    <property type="term" value="C:outer membrane-bounded periplasmic space"/>
    <property type="evidence" value="ECO:0007669"/>
    <property type="project" value="InterPro"/>
</dbReference>
<dbReference type="SUPFAM" id="SSF49354">
    <property type="entry name" value="PapD-like"/>
    <property type="match status" value="1"/>
</dbReference>
<dbReference type="Gene3D" id="2.60.40.10">
    <property type="entry name" value="Immunoglobulins"/>
    <property type="match status" value="2"/>
</dbReference>
<keyword evidence="4" id="KW-0732">Signal</keyword>
<evidence type="ECO:0000313" key="10">
    <source>
        <dbReference type="Proteomes" id="UP000065521"/>
    </source>
</evidence>
<dbReference type="Proteomes" id="UP000065521">
    <property type="component" value="Unassembled WGS sequence"/>
</dbReference>
<dbReference type="Pfam" id="PF02753">
    <property type="entry name" value="PapD_C"/>
    <property type="match status" value="1"/>
</dbReference>
<comment type="subcellular location">
    <subcellularLocation>
        <location evidence="1 8">Periplasm</location>
    </subcellularLocation>
</comment>
<dbReference type="InterPro" id="IPR016147">
    <property type="entry name" value="Pili_assmbl_chaperone_N"/>
</dbReference>
<dbReference type="InterPro" id="IPR001829">
    <property type="entry name" value="Pili_assmbl_chaperone_bac"/>
</dbReference>
<dbReference type="AlphaFoldDB" id="A0A102II49"/>
<dbReference type="FunFam" id="2.60.40.10:FF:000458">
    <property type="entry name" value="Molecular chaperone FimC"/>
    <property type="match status" value="1"/>
</dbReference>
<comment type="caution">
    <text evidence="9">The sequence shown here is derived from an EMBL/GenBank/DDBJ whole genome shotgun (WGS) entry which is preliminary data.</text>
</comment>
<dbReference type="PANTHER" id="PTHR30251:SF2">
    <property type="entry name" value="FIMBRIAL CHAPERONE YADV-RELATED"/>
    <property type="match status" value="1"/>
</dbReference>
<sequence>MRSRSRLHLLALALTMVVSTQAAANIVLFGTRVIYPEGQREVSVRMNNRGEQPALVQAWVDRGDTTATPDKADAPFVITPPISRVEPGKGQTLRLSFLGDDVPADKESLYWLNVLDIPPRPQATDGENLMQLAIRSRVKIFLRPAVLTDEGALTAPQQLQWQVKRDGNGRVQGIEATNPSAYYVNLATVDVGPEGKTVSTREGGMIAPGATHLFSFASPLPAQLEKARVSFGYITDYGGIAHGESTLGAP</sequence>
<name>A0A102II49_9BURK</name>
<gene>
    <name evidence="9" type="ORF">WI38_33875</name>
</gene>
<dbReference type="EMBL" id="LOTN01000080">
    <property type="protein sequence ID" value="KUZ80271.1"/>
    <property type="molecule type" value="Genomic_DNA"/>
</dbReference>
<dbReference type="InterPro" id="IPR018046">
    <property type="entry name" value="Pili_assmbl_chaperone_CS"/>
</dbReference>
<dbReference type="SUPFAM" id="SSF49584">
    <property type="entry name" value="Periplasmic chaperone C-domain"/>
    <property type="match status" value="1"/>
</dbReference>
<dbReference type="InterPro" id="IPR016148">
    <property type="entry name" value="Pili_assmbl_chaperone_C"/>
</dbReference>
<dbReference type="PANTHER" id="PTHR30251">
    <property type="entry name" value="PILUS ASSEMBLY CHAPERONE"/>
    <property type="match status" value="1"/>
</dbReference>
<evidence type="ECO:0000256" key="7">
    <source>
        <dbReference type="ARBA" id="ARBA00023319"/>
    </source>
</evidence>
<evidence type="ECO:0000313" key="9">
    <source>
        <dbReference type="EMBL" id="KUZ80271.1"/>
    </source>
</evidence>
<keyword evidence="3" id="KW-1029">Fimbrium biogenesis</keyword>
<dbReference type="InterPro" id="IPR013783">
    <property type="entry name" value="Ig-like_fold"/>
</dbReference>
<dbReference type="InterPro" id="IPR036316">
    <property type="entry name" value="Pili_assmbl_chap_C_dom_sf"/>
</dbReference>
<reference evidence="9 10" key="1">
    <citation type="submission" date="2015-11" db="EMBL/GenBank/DDBJ databases">
        <title>Expanding the genomic diversity of Burkholderia species for the development of highly accurate diagnostics.</title>
        <authorList>
            <person name="Sahl J."/>
            <person name="Keim P."/>
            <person name="Wagner D."/>
        </authorList>
    </citation>
    <scope>NUCLEOTIDE SEQUENCE [LARGE SCALE GENOMIC DNA]</scope>
    <source>
        <strain evidence="9 10">RF32-BP4</strain>
    </source>
</reference>
<comment type="similarity">
    <text evidence="2 8">Belongs to the periplasmic pilus chaperone family.</text>
</comment>
<dbReference type="GO" id="GO:0071555">
    <property type="term" value="P:cell wall organization"/>
    <property type="evidence" value="ECO:0007669"/>
    <property type="project" value="InterPro"/>
</dbReference>
<evidence type="ECO:0000256" key="3">
    <source>
        <dbReference type="ARBA" id="ARBA00022558"/>
    </source>
</evidence>
<accession>A0A102II49</accession>
<evidence type="ECO:0000256" key="6">
    <source>
        <dbReference type="ARBA" id="ARBA00023186"/>
    </source>
</evidence>
<keyword evidence="7" id="KW-0393">Immunoglobulin domain</keyword>
<evidence type="ECO:0000256" key="5">
    <source>
        <dbReference type="ARBA" id="ARBA00022764"/>
    </source>
</evidence>
<keyword evidence="5" id="KW-0574">Periplasm</keyword>